<dbReference type="InterPro" id="IPR053151">
    <property type="entry name" value="RNase_H-like"/>
</dbReference>
<organism evidence="1 2">
    <name type="scientific">Cuscuta epithymum</name>
    <dbReference type="NCBI Taxonomy" id="186058"/>
    <lineage>
        <taxon>Eukaryota</taxon>
        <taxon>Viridiplantae</taxon>
        <taxon>Streptophyta</taxon>
        <taxon>Embryophyta</taxon>
        <taxon>Tracheophyta</taxon>
        <taxon>Spermatophyta</taxon>
        <taxon>Magnoliopsida</taxon>
        <taxon>eudicotyledons</taxon>
        <taxon>Gunneridae</taxon>
        <taxon>Pentapetalae</taxon>
        <taxon>asterids</taxon>
        <taxon>lamiids</taxon>
        <taxon>Solanales</taxon>
        <taxon>Convolvulaceae</taxon>
        <taxon>Cuscuteae</taxon>
        <taxon>Cuscuta</taxon>
        <taxon>Cuscuta subgen. Cuscuta</taxon>
    </lineage>
</organism>
<evidence type="ECO:0000313" key="2">
    <source>
        <dbReference type="Proteomes" id="UP001152523"/>
    </source>
</evidence>
<accession>A0AAV0GF56</accession>
<dbReference type="EMBL" id="CAMAPF010001096">
    <property type="protein sequence ID" value="CAH9146232.1"/>
    <property type="molecule type" value="Genomic_DNA"/>
</dbReference>
<evidence type="ECO:0000313" key="1">
    <source>
        <dbReference type="EMBL" id="CAH9146232.1"/>
    </source>
</evidence>
<gene>
    <name evidence="1" type="ORF">CEPIT_LOCUS42829</name>
</gene>
<proteinExistence type="predicted"/>
<keyword evidence="2" id="KW-1185">Reference proteome</keyword>
<evidence type="ECO:0008006" key="3">
    <source>
        <dbReference type="Google" id="ProtNLM"/>
    </source>
</evidence>
<dbReference type="Proteomes" id="UP001152523">
    <property type="component" value="Unassembled WGS sequence"/>
</dbReference>
<protein>
    <recommendedName>
        <fullName evidence="3">RNase H type-1 domain-containing protein</fullName>
    </recommendedName>
</protein>
<dbReference type="PANTHER" id="PTHR47723:SF19">
    <property type="entry name" value="POLYNUCLEOTIDYL TRANSFERASE, RIBONUCLEASE H-LIKE SUPERFAMILY PROTEIN"/>
    <property type="match status" value="1"/>
</dbReference>
<comment type="caution">
    <text evidence="1">The sequence shown here is derived from an EMBL/GenBank/DDBJ whole genome shotgun (WGS) entry which is preliminary data.</text>
</comment>
<dbReference type="AlphaFoldDB" id="A0AAV0GF56"/>
<feature type="non-terminal residue" evidence="1">
    <location>
        <position position="219"/>
    </location>
</feature>
<reference evidence="1" key="1">
    <citation type="submission" date="2022-07" db="EMBL/GenBank/DDBJ databases">
        <authorList>
            <person name="Macas J."/>
            <person name="Novak P."/>
            <person name="Neumann P."/>
        </authorList>
    </citation>
    <scope>NUCLEOTIDE SEQUENCE</scope>
</reference>
<sequence length="219" mass="24957">MIIFGIPIPNRSTSIKGILMVQWLRAGRKNLVHIFKHNLSGIICWHLWKVYSSIIWGSDNRVPSHEFIIFQIKLYTQNWAISLSNLKIRVFGDVLYEEKLIHSNFKFKGGLFKAIKWKRSKEGFKLNTDAKFFPGIAAGGAILRNSDDEMSFAISFPPFVSSPLEAELASSLYATNWTIAPGFSDFLVEMDVAVALRYISDGGAGRWKEYQEMLLRAFN</sequence>
<dbReference type="PANTHER" id="PTHR47723">
    <property type="entry name" value="OS05G0353850 PROTEIN"/>
    <property type="match status" value="1"/>
</dbReference>
<name>A0AAV0GF56_9ASTE</name>